<dbReference type="GO" id="GO:0004671">
    <property type="term" value="F:protein C-terminal S-isoprenylcysteine carboxyl O-methyltransferase activity"/>
    <property type="evidence" value="ECO:0007669"/>
    <property type="project" value="UniProtKB-EC"/>
</dbReference>
<comment type="caution">
    <text evidence="10">Lacks conserved residue(s) required for the propagation of feature annotation.</text>
</comment>
<keyword evidence="9 10" id="KW-0472">Membrane</keyword>
<keyword evidence="4 10" id="KW-0489">Methyltransferase</keyword>
<protein>
    <recommendedName>
        <fullName evidence="3 10">Protein-S-isoprenylcysteine O-methyltransferase</fullName>
        <ecNumber evidence="3 10">2.1.1.100</ecNumber>
    </recommendedName>
</protein>
<evidence type="ECO:0000313" key="12">
    <source>
        <dbReference type="EMBL" id="KAK0511560.1"/>
    </source>
</evidence>
<name>A0AA39V830_9LECA</name>
<comment type="similarity">
    <text evidence="2 10">Belongs to the class VI-like SAM-binding methyltransferase superfamily. Isoprenylcysteine carboxyl methyltransferase family.</text>
</comment>
<sequence length="289" mass="32851">MASTSSTLPPSPSQTTTSRHTWEPQTDHAHPPTPQPNGHANGHISSNGHLSPSPTTKPDPNTSPSTISLYSFLLGLTLSFSILLTLYLSTTAHSPHWRLPYFLTALSLFHFLEYYTTARYNPTAAGVNAFLLTQNGKAYNIAHTMAFLECFLHYHFYPEYSYLPKTLQQWWIALGFALTVLGQATRTTAMAQAGSNFNHVVQAKKKEGHELVTFGVYAWLRHPSYFGFYWWGLGTQVVLGNGVCLVGYTIALWRFFRDRIEKEERFLVRFFGEEYLRYRERTVVGIPFL</sequence>
<dbReference type="GO" id="GO:0005789">
    <property type="term" value="C:endoplasmic reticulum membrane"/>
    <property type="evidence" value="ECO:0007669"/>
    <property type="project" value="UniProtKB-SubCell"/>
</dbReference>
<comment type="caution">
    <text evidence="12">The sequence shown here is derived from an EMBL/GenBank/DDBJ whole genome shotgun (WGS) entry which is preliminary data.</text>
</comment>
<dbReference type="EMBL" id="JAFEKC020000013">
    <property type="protein sequence ID" value="KAK0511560.1"/>
    <property type="molecule type" value="Genomic_DNA"/>
</dbReference>
<evidence type="ECO:0000256" key="3">
    <source>
        <dbReference type="ARBA" id="ARBA00012151"/>
    </source>
</evidence>
<feature type="compositionally biased region" description="Polar residues" evidence="11">
    <location>
        <begin position="43"/>
        <end position="62"/>
    </location>
</feature>
<dbReference type="Pfam" id="PF04140">
    <property type="entry name" value="ICMT"/>
    <property type="match status" value="1"/>
</dbReference>
<accession>A0AA39V830</accession>
<keyword evidence="5" id="KW-0808">Transferase</keyword>
<dbReference type="Proteomes" id="UP001166286">
    <property type="component" value="Unassembled WGS sequence"/>
</dbReference>
<gene>
    <name evidence="12" type="ORF">JMJ35_006133</name>
</gene>
<reference evidence="12" key="1">
    <citation type="submission" date="2023-03" db="EMBL/GenBank/DDBJ databases">
        <title>Complete genome of Cladonia borealis.</title>
        <authorList>
            <person name="Park H."/>
        </authorList>
    </citation>
    <scope>NUCLEOTIDE SEQUENCE</scope>
    <source>
        <strain evidence="12">ANT050790</strain>
    </source>
</reference>
<evidence type="ECO:0000256" key="6">
    <source>
        <dbReference type="ARBA" id="ARBA00022691"/>
    </source>
</evidence>
<comment type="subcellular location">
    <subcellularLocation>
        <location evidence="10">Endoplasmic reticulum membrane</location>
        <topology evidence="10">Multi-pass membrane protein</topology>
    </subcellularLocation>
    <subcellularLocation>
        <location evidence="1">Membrane</location>
        <topology evidence="1">Multi-pass membrane protein</topology>
    </subcellularLocation>
</comment>
<proteinExistence type="inferred from homology"/>
<feature type="transmembrane region" description="Helical" evidence="10">
    <location>
        <begin position="169"/>
        <end position="185"/>
    </location>
</feature>
<feature type="transmembrane region" description="Helical" evidence="10">
    <location>
        <begin position="228"/>
        <end position="256"/>
    </location>
</feature>
<evidence type="ECO:0000313" key="13">
    <source>
        <dbReference type="Proteomes" id="UP001166286"/>
    </source>
</evidence>
<evidence type="ECO:0000256" key="9">
    <source>
        <dbReference type="ARBA" id="ARBA00023136"/>
    </source>
</evidence>
<feature type="region of interest" description="Disordered" evidence="11">
    <location>
        <begin position="1"/>
        <end position="62"/>
    </location>
</feature>
<keyword evidence="10" id="KW-0256">Endoplasmic reticulum</keyword>
<keyword evidence="13" id="KW-1185">Reference proteome</keyword>
<evidence type="ECO:0000256" key="7">
    <source>
        <dbReference type="ARBA" id="ARBA00022692"/>
    </source>
</evidence>
<comment type="catalytic activity">
    <reaction evidence="10">
        <text>[protein]-C-terminal S-[(2E,6E)-farnesyl]-L-cysteine + S-adenosyl-L-methionine = [protein]-C-terminal S-[(2E,6E)-farnesyl]-L-cysteine methyl ester + S-adenosyl-L-homocysteine</text>
        <dbReference type="Rhea" id="RHEA:21672"/>
        <dbReference type="Rhea" id="RHEA-COMP:12125"/>
        <dbReference type="Rhea" id="RHEA-COMP:12126"/>
        <dbReference type="ChEBI" id="CHEBI:57856"/>
        <dbReference type="ChEBI" id="CHEBI:59789"/>
        <dbReference type="ChEBI" id="CHEBI:90510"/>
        <dbReference type="ChEBI" id="CHEBI:90511"/>
        <dbReference type="EC" id="2.1.1.100"/>
    </reaction>
</comment>
<dbReference type="PANTHER" id="PTHR12714:SF9">
    <property type="entry name" value="PROTEIN-S-ISOPRENYLCYSTEINE O-METHYLTRANSFERASE"/>
    <property type="match status" value="1"/>
</dbReference>
<dbReference type="PROSITE" id="PS51564">
    <property type="entry name" value="SAM_ICMT"/>
    <property type="match status" value="1"/>
</dbReference>
<evidence type="ECO:0000256" key="10">
    <source>
        <dbReference type="RuleBase" id="RU362022"/>
    </source>
</evidence>
<dbReference type="PANTHER" id="PTHR12714">
    <property type="entry name" value="PROTEIN-S ISOPRENYLCYSTEINE O-METHYLTRANSFERASE"/>
    <property type="match status" value="1"/>
</dbReference>
<evidence type="ECO:0000256" key="1">
    <source>
        <dbReference type="ARBA" id="ARBA00004141"/>
    </source>
</evidence>
<keyword evidence="7 10" id="KW-0812">Transmembrane</keyword>
<evidence type="ECO:0000256" key="4">
    <source>
        <dbReference type="ARBA" id="ARBA00022603"/>
    </source>
</evidence>
<dbReference type="GO" id="GO:0032259">
    <property type="term" value="P:methylation"/>
    <property type="evidence" value="ECO:0007669"/>
    <property type="project" value="UniProtKB-KW"/>
</dbReference>
<evidence type="ECO:0000256" key="8">
    <source>
        <dbReference type="ARBA" id="ARBA00022989"/>
    </source>
</evidence>
<dbReference type="InterPro" id="IPR025770">
    <property type="entry name" value="PPMT_MeTrfase"/>
</dbReference>
<feature type="compositionally biased region" description="Basic and acidic residues" evidence="11">
    <location>
        <begin position="20"/>
        <end position="30"/>
    </location>
</feature>
<dbReference type="EC" id="2.1.1.100" evidence="3 10"/>
<evidence type="ECO:0000256" key="11">
    <source>
        <dbReference type="SAM" id="MobiDB-lite"/>
    </source>
</evidence>
<feature type="compositionally biased region" description="Low complexity" evidence="11">
    <location>
        <begin position="1"/>
        <end position="18"/>
    </location>
</feature>
<dbReference type="Gene3D" id="1.20.120.1630">
    <property type="match status" value="1"/>
</dbReference>
<keyword evidence="6 10" id="KW-0949">S-adenosyl-L-methionine</keyword>
<evidence type="ECO:0000256" key="5">
    <source>
        <dbReference type="ARBA" id="ARBA00022679"/>
    </source>
</evidence>
<dbReference type="InterPro" id="IPR007269">
    <property type="entry name" value="ICMT_MeTrfase"/>
</dbReference>
<feature type="transmembrane region" description="Helical" evidence="10">
    <location>
        <begin position="67"/>
        <end position="87"/>
    </location>
</feature>
<organism evidence="12 13">
    <name type="scientific">Cladonia borealis</name>
    <dbReference type="NCBI Taxonomy" id="184061"/>
    <lineage>
        <taxon>Eukaryota</taxon>
        <taxon>Fungi</taxon>
        <taxon>Dikarya</taxon>
        <taxon>Ascomycota</taxon>
        <taxon>Pezizomycotina</taxon>
        <taxon>Lecanoromycetes</taxon>
        <taxon>OSLEUM clade</taxon>
        <taxon>Lecanoromycetidae</taxon>
        <taxon>Lecanorales</taxon>
        <taxon>Lecanorineae</taxon>
        <taxon>Cladoniaceae</taxon>
        <taxon>Cladonia</taxon>
    </lineage>
</organism>
<keyword evidence="8 10" id="KW-1133">Transmembrane helix</keyword>
<evidence type="ECO:0000256" key="2">
    <source>
        <dbReference type="ARBA" id="ARBA00009140"/>
    </source>
</evidence>
<dbReference type="AlphaFoldDB" id="A0AA39V830"/>